<dbReference type="InParanoid" id="A0A067M7M9"/>
<protein>
    <recommendedName>
        <fullName evidence="3">SnoaL-like domain-containing protein</fullName>
    </recommendedName>
</protein>
<dbReference type="HOGENOM" id="CLU_156675_0_0_1"/>
<gene>
    <name evidence="1" type="ORF">BOTBODRAFT_147618</name>
</gene>
<proteinExistence type="predicted"/>
<dbReference type="Gene3D" id="3.10.450.50">
    <property type="match status" value="1"/>
</dbReference>
<dbReference type="AlphaFoldDB" id="A0A067M7M9"/>
<dbReference type="InterPro" id="IPR032710">
    <property type="entry name" value="NTF2-like_dom_sf"/>
</dbReference>
<dbReference type="SUPFAM" id="SSF54427">
    <property type="entry name" value="NTF2-like"/>
    <property type="match status" value="1"/>
</dbReference>
<reference evidence="2" key="1">
    <citation type="journal article" date="2014" name="Proc. Natl. Acad. Sci. U.S.A.">
        <title>Extensive sampling of basidiomycete genomes demonstrates inadequacy of the white-rot/brown-rot paradigm for wood decay fungi.</title>
        <authorList>
            <person name="Riley R."/>
            <person name="Salamov A.A."/>
            <person name="Brown D.W."/>
            <person name="Nagy L.G."/>
            <person name="Floudas D."/>
            <person name="Held B.W."/>
            <person name="Levasseur A."/>
            <person name="Lombard V."/>
            <person name="Morin E."/>
            <person name="Otillar R."/>
            <person name="Lindquist E.A."/>
            <person name="Sun H."/>
            <person name="LaButti K.M."/>
            <person name="Schmutz J."/>
            <person name="Jabbour D."/>
            <person name="Luo H."/>
            <person name="Baker S.E."/>
            <person name="Pisabarro A.G."/>
            <person name="Walton J.D."/>
            <person name="Blanchette R.A."/>
            <person name="Henrissat B."/>
            <person name="Martin F."/>
            <person name="Cullen D."/>
            <person name="Hibbett D.S."/>
            <person name="Grigoriev I.V."/>
        </authorList>
    </citation>
    <scope>NUCLEOTIDE SEQUENCE [LARGE SCALE GENOMIC DNA]</scope>
    <source>
        <strain evidence="2">FD-172 SS1</strain>
    </source>
</reference>
<sequence>MATDPSPQLQVVLGWLDGFDRLDFDAANACTTEDVMYEILPASFGIAPFTKEGFKKHYETFITPTSEACKLHQTTVIDVIENPGKMFINGYSVYQPSGRKHEFNLRVNFEGDKIKLIKLFLDGQSAEEFGYMKA</sequence>
<evidence type="ECO:0000313" key="2">
    <source>
        <dbReference type="Proteomes" id="UP000027195"/>
    </source>
</evidence>
<dbReference type="EMBL" id="KL198065">
    <property type="protein sequence ID" value="KDQ10715.1"/>
    <property type="molecule type" value="Genomic_DNA"/>
</dbReference>
<dbReference type="OrthoDB" id="3245946at2759"/>
<name>A0A067M7M9_BOTB1</name>
<evidence type="ECO:0000313" key="1">
    <source>
        <dbReference type="EMBL" id="KDQ10715.1"/>
    </source>
</evidence>
<organism evidence="1 2">
    <name type="scientific">Botryobasidium botryosum (strain FD-172 SS1)</name>
    <dbReference type="NCBI Taxonomy" id="930990"/>
    <lineage>
        <taxon>Eukaryota</taxon>
        <taxon>Fungi</taxon>
        <taxon>Dikarya</taxon>
        <taxon>Basidiomycota</taxon>
        <taxon>Agaricomycotina</taxon>
        <taxon>Agaricomycetes</taxon>
        <taxon>Cantharellales</taxon>
        <taxon>Botryobasidiaceae</taxon>
        <taxon>Botryobasidium</taxon>
    </lineage>
</organism>
<evidence type="ECO:0008006" key="3">
    <source>
        <dbReference type="Google" id="ProtNLM"/>
    </source>
</evidence>
<accession>A0A067M7M9</accession>
<dbReference type="Proteomes" id="UP000027195">
    <property type="component" value="Unassembled WGS sequence"/>
</dbReference>
<keyword evidence="2" id="KW-1185">Reference proteome</keyword>